<dbReference type="Proteomes" id="UP000682782">
    <property type="component" value="Chromosome"/>
</dbReference>
<sequence>MDRWNRKDQNTYTGMNAQRRNRRKPETGIPVRAEESSESSEVLASLERWLIDDEPEKETQEKAPVTEVAEQTEEADFPEEPDMPAEEEPAEAKETAIPDPEKKEESDTSAAPELPEESEPVEKTEASEETPAAVQGADSRVPAEARRMSAAPYGTVKPEARRPGTRPQNAYRRPPMPEQKQTPVRPRRDVREEPLRTGSNKTQDKTSRVRVGYAPGRMSDGMTQQVPIRETARDTAWEREQPMYSRDAKAYLEKRSQPFRTENAKEKVQDRPEHKLLRIIVALLVVIGIIITGVLIFRDRANQKNNPVREAPRVINFIPVDETEGRTAPVDLAFTVLTEKDVSGIRLRGENDEDLDTEAASTDNSDGTKIWTMKMHVETGRNGTAILQVRRADEDKWYDTNSTVELEIQGPLDLLTPKPEEDAEPDPVEYDDDDYYDEDAERAKEEGAEEGANGEAYPEAESDENPNIEAEDVTADIWAENVEGDPDNETEGEGERYDDLPTGELRTPEPTPTVAPPTPVPTETPPLTAQAAPEADPGLISSTTVYTSATKKVKNYSRPAKELIRMPEADEYTTKQLGVMTFRGDNFRRNAAVGTLSAAPTGLKEKWHAESGSSRGTNQTYYGYGWTGQPVIARWSTQVREGSNLFEKKINTKALKEVIIAGMDGNIRFLDLADGELTRNSIKLGYPMRGTPTLHTGGYPFMSVGQFARKMKVKTGKIGLRQYNLYSQKEQKLLDGLDGKYHRPLNDVGSFETSALIDRTSDTLIAAGSNGMLYLESLNSSFDYNAKVLTIDPSITVMNYKVKGQKSTALLAIESSPAAYDKYVYMANMGGVLMCIDTDTLKPVWAVNTGDSVMAAVAMDMQIRENAQETSVPAEAGDEDDPKDKAPADNRELSLYTANMLNNRKKGDSDIQIRRYDALSGKEIWKASVGVTKGKKDKDDVGAKASPVIGQHELNNLVYFTVTGLSDEGRQQLGLSGETPAVLIALEKASGKIVWSYGLSSRSESSPIAVYDEKGNGWIIQCEQNGTIHLLEGLTGSVVDTMQLNAEIEASPAAYGSTVVIGTTGKNTSFVYGIELELAQVHDEEGGYEEDSGGA</sequence>
<reference evidence="1" key="1">
    <citation type="submission" date="2021-01" db="EMBL/GenBank/DDBJ databases">
        <title>Complete genome sequence of Clostridiales bacterium R-7.</title>
        <authorList>
            <person name="Mahoney-Kurpe S.C."/>
            <person name="Palevich N."/>
            <person name="Koike S."/>
            <person name="Moon C.D."/>
            <person name="Attwood G.T."/>
        </authorList>
    </citation>
    <scope>NUCLEOTIDE SEQUENCE</scope>
    <source>
        <strain evidence="1">R-7</strain>
    </source>
</reference>
<protein>
    <submittedName>
        <fullName evidence="1">PQQ-binding-like beta-propeller repeat protein</fullName>
    </submittedName>
</protein>
<name>A0AC61N6K8_9FIRM</name>
<dbReference type="EMBL" id="CP068393">
    <property type="protein sequence ID" value="QUC66753.1"/>
    <property type="molecule type" value="Genomic_DNA"/>
</dbReference>
<proteinExistence type="predicted"/>
<organism evidence="1 2">
    <name type="scientific">Aristaeella hokkaidonensis</name>
    <dbReference type="NCBI Taxonomy" id="3046382"/>
    <lineage>
        <taxon>Bacteria</taxon>
        <taxon>Bacillati</taxon>
        <taxon>Bacillota</taxon>
        <taxon>Clostridia</taxon>
        <taxon>Eubacteriales</taxon>
        <taxon>Aristaeellaceae</taxon>
        <taxon>Aristaeella</taxon>
    </lineage>
</organism>
<gene>
    <name evidence="1" type="ORF">JYE49_12995</name>
</gene>
<keyword evidence="2" id="KW-1185">Reference proteome</keyword>
<accession>A0AC61N6K8</accession>
<evidence type="ECO:0000313" key="2">
    <source>
        <dbReference type="Proteomes" id="UP000682782"/>
    </source>
</evidence>
<evidence type="ECO:0000313" key="1">
    <source>
        <dbReference type="EMBL" id="QUC66753.1"/>
    </source>
</evidence>